<dbReference type="AlphaFoldDB" id="A0A0R3UDR0"/>
<sequence length="84" mass="9686">MQACRKTLEQNERTVGVKREVVEGQKANWWREWEKVQAQVRRALGLFVDRTKLACSMLLNIGLDNALLPRDTDKAYEGVPASWL</sequence>
<accession>A0A0R3UDR0</accession>
<dbReference type="EMBL" id="UXSR01003272">
    <property type="protein sequence ID" value="VDD79057.1"/>
    <property type="molecule type" value="Genomic_DNA"/>
</dbReference>
<keyword evidence="2" id="KW-1185">Reference proteome</keyword>
<dbReference type="WBParaSite" id="MCOS_0000505801-mRNA-1">
    <property type="protein sequence ID" value="MCOS_0000505801-mRNA-1"/>
    <property type="gene ID" value="MCOS_0000505801"/>
</dbReference>
<protein>
    <submittedName>
        <fullName evidence="3">DHC_N2 domain-containing protein</fullName>
    </submittedName>
</protein>
<evidence type="ECO:0000313" key="3">
    <source>
        <dbReference type="WBParaSite" id="MCOS_0000505801-mRNA-1"/>
    </source>
</evidence>
<name>A0A0R3UDR0_MESCO</name>
<dbReference type="Proteomes" id="UP000267029">
    <property type="component" value="Unassembled WGS sequence"/>
</dbReference>
<organism evidence="3">
    <name type="scientific">Mesocestoides corti</name>
    <name type="common">Flatworm</name>
    <dbReference type="NCBI Taxonomy" id="53468"/>
    <lineage>
        <taxon>Eukaryota</taxon>
        <taxon>Metazoa</taxon>
        <taxon>Spiralia</taxon>
        <taxon>Lophotrochozoa</taxon>
        <taxon>Platyhelminthes</taxon>
        <taxon>Cestoda</taxon>
        <taxon>Eucestoda</taxon>
        <taxon>Cyclophyllidea</taxon>
        <taxon>Mesocestoididae</taxon>
        <taxon>Mesocestoides</taxon>
    </lineage>
</organism>
<reference evidence="3" key="1">
    <citation type="submission" date="2017-02" db="UniProtKB">
        <authorList>
            <consortium name="WormBaseParasite"/>
        </authorList>
    </citation>
    <scope>IDENTIFICATION</scope>
</reference>
<gene>
    <name evidence="1" type="ORF">MCOS_LOCUS5060</name>
</gene>
<reference evidence="1 2" key="2">
    <citation type="submission" date="2018-10" db="EMBL/GenBank/DDBJ databases">
        <authorList>
            <consortium name="Pathogen Informatics"/>
        </authorList>
    </citation>
    <scope>NUCLEOTIDE SEQUENCE [LARGE SCALE GENOMIC DNA]</scope>
</reference>
<evidence type="ECO:0000313" key="2">
    <source>
        <dbReference type="Proteomes" id="UP000267029"/>
    </source>
</evidence>
<proteinExistence type="predicted"/>
<evidence type="ECO:0000313" key="1">
    <source>
        <dbReference type="EMBL" id="VDD79057.1"/>
    </source>
</evidence>